<keyword evidence="7" id="KW-0653">Protein transport</keyword>
<dbReference type="InterPro" id="IPR051045">
    <property type="entry name" value="TonB-dependent_transducer"/>
</dbReference>
<evidence type="ECO:0000256" key="5">
    <source>
        <dbReference type="ARBA" id="ARBA00022519"/>
    </source>
</evidence>
<dbReference type="InterPro" id="IPR006260">
    <property type="entry name" value="TonB/TolA_C"/>
</dbReference>
<comment type="similarity">
    <text evidence="2">Belongs to the TonB family.</text>
</comment>
<feature type="compositionally biased region" description="Pro residues" evidence="10">
    <location>
        <begin position="69"/>
        <end position="126"/>
    </location>
</feature>
<evidence type="ECO:0000256" key="2">
    <source>
        <dbReference type="ARBA" id="ARBA00006555"/>
    </source>
</evidence>
<dbReference type="Pfam" id="PF03544">
    <property type="entry name" value="TonB_C"/>
    <property type="match status" value="1"/>
</dbReference>
<keyword evidence="4" id="KW-1003">Cell membrane</keyword>
<evidence type="ECO:0000256" key="3">
    <source>
        <dbReference type="ARBA" id="ARBA00022448"/>
    </source>
</evidence>
<protein>
    <submittedName>
        <fullName evidence="12">Energy transducer TonB</fullName>
    </submittedName>
</protein>
<gene>
    <name evidence="12" type="ORF">OF850_10975</name>
</gene>
<keyword evidence="6" id="KW-0812">Transmembrane</keyword>
<comment type="caution">
    <text evidence="12">The sequence shown here is derived from an EMBL/GenBank/DDBJ whole genome shotgun (WGS) entry which is preliminary data.</text>
</comment>
<evidence type="ECO:0000313" key="12">
    <source>
        <dbReference type="EMBL" id="MCW8086151.1"/>
    </source>
</evidence>
<dbReference type="SUPFAM" id="SSF74653">
    <property type="entry name" value="TolA/TonB C-terminal domain"/>
    <property type="match status" value="1"/>
</dbReference>
<sequence>MTPEGPRWGNAPPAPPRLPIAIPVSLALHGVALAAALLLIRPTLPPPAEEQGVQMVWDEVTEEGAPAPEAAPEPVAPPPAPEPATPAPPPPPSPPVAASPPPPPAPPASSAPPPMAAMPPPPPAAPAPSLAEVPPLALPEATMPPLPTDLALAPPPEPPAEPAPEAAPEPEPAEELPLPPPAPPPPPPPARPSPRPAPAQQAQPPSQPQPQQQASPSPPAFPPVMSPTAGLNRAAGVLVPPGLDPNFRNREIPYPEAARFRNETGTVALELSVGTDGRVAGVRVTQSSGSRILDEAAQRGALAWRFRPATRDGLPIPSTARTSVQFRLQ</sequence>
<feature type="compositionally biased region" description="Pro residues" evidence="10">
    <location>
        <begin position="216"/>
        <end position="225"/>
    </location>
</feature>
<feature type="compositionally biased region" description="Pro residues" evidence="10">
    <location>
        <begin position="177"/>
        <end position="197"/>
    </location>
</feature>
<dbReference type="PANTHER" id="PTHR33446:SF2">
    <property type="entry name" value="PROTEIN TONB"/>
    <property type="match status" value="1"/>
</dbReference>
<dbReference type="Proteomes" id="UP001526430">
    <property type="component" value="Unassembled WGS sequence"/>
</dbReference>
<dbReference type="InterPro" id="IPR037682">
    <property type="entry name" value="TonB_C"/>
</dbReference>
<evidence type="ECO:0000256" key="8">
    <source>
        <dbReference type="ARBA" id="ARBA00022989"/>
    </source>
</evidence>
<feature type="compositionally biased region" description="Pro residues" evidence="10">
    <location>
        <begin position="142"/>
        <end position="170"/>
    </location>
</feature>
<dbReference type="RefSeq" id="WP_301590132.1">
    <property type="nucleotide sequence ID" value="NZ_JAPFQI010000007.1"/>
</dbReference>
<dbReference type="Gene3D" id="3.30.1150.10">
    <property type="match status" value="1"/>
</dbReference>
<evidence type="ECO:0000256" key="9">
    <source>
        <dbReference type="ARBA" id="ARBA00023136"/>
    </source>
</evidence>
<evidence type="ECO:0000256" key="1">
    <source>
        <dbReference type="ARBA" id="ARBA00004383"/>
    </source>
</evidence>
<feature type="compositionally biased region" description="Low complexity" evidence="10">
    <location>
        <begin position="127"/>
        <end position="141"/>
    </location>
</feature>
<feature type="compositionally biased region" description="Low complexity" evidence="10">
    <location>
        <begin position="198"/>
        <end position="215"/>
    </location>
</feature>
<comment type="subcellular location">
    <subcellularLocation>
        <location evidence="1">Cell inner membrane</location>
        <topology evidence="1">Single-pass membrane protein</topology>
        <orientation evidence="1">Periplasmic side</orientation>
    </subcellularLocation>
</comment>
<feature type="region of interest" description="Disordered" evidence="10">
    <location>
        <begin position="58"/>
        <end position="229"/>
    </location>
</feature>
<keyword evidence="9" id="KW-0472">Membrane</keyword>
<accession>A0ABT3NVF2</accession>
<proteinExistence type="inferred from homology"/>
<name>A0ABT3NVF2_9PROT</name>
<evidence type="ECO:0000259" key="11">
    <source>
        <dbReference type="PROSITE" id="PS52015"/>
    </source>
</evidence>
<evidence type="ECO:0000256" key="7">
    <source>
        <dbReference type="ARBA" id="ARBA00022927"/>
    </source>
</evidence>
<keyword evidence="8" id="KW-1133">Transmembrane helix</keyword>
<reference evidence="12 13" key="1">
    <citation type="submission" date="2022-10" db="EMBL/GenBank/DDBJ databases">
        <title>Roseococcus glaciei nov., sp. nov., isolated from glacier.</title>
        <authorList>
            <person name="Liu Q."/>
            <person name="Xin Y.-H."/>
        </authorList>
    </citation>
    <scope>NUCLEOTIDE SEQUENCE [LARGE SCALE GENOMIC DNA]</scope>
    <source>
        <strain evidence="12 13">MDT2-1-1</strain>
    </source>
</reference>
<dbReference type="EMBL" id="JAPFQI010000007">
    <property type="protein sequence ID" value="MCW8086151.1"/>
    <property type="molecule type" value="Genomic_DNA"/>
</dbReference>
<keyword evidence="13" id="KW-1185">Reference proteome</keyword>
<dbReference type="NCBIfam" id="TIGR01352">
    <property type="entry name" value="tonB_Cterm"/>
    <property type="match status" value="1"/>
</dbReference>
<evidence type="ECO:0000256" key="10">
    <source>
        <dbReference type="SAM" id="MobiDB-lite"/>
    </source>
</evidence>
<feature type="domain" description="TonB C-terminal" evidence="11">
    <location>
        <begin position="239"/>
        <end position="329"/>
    </location>
</feature>
<evidence type="ECO:0000256" key="4">
    <source>
        <dbReference type="ARBA" id="ARBA00022475"/>
    </source>
</evidence>
<evidence type="ECO:0000256" key="6">
    <source>
        <dbReference type="ARBA" id="ARBA00022692"/>
    </source>
</evidence>
<keyword evidence="3" id="KW-0813">Transport</keyword>
<keyword evidence="5" id="KW-0997">Cell inner membrane</keyword>
<dbReference type="PANTHER" id="PTHR33446">
    <property type="entry name" value="PROTEIN TONB-RELATED"/>
    <property type="match status" value="1"/>
</dbReference>
<evidence type="ECO:0000313" key="13">
    <source>
        <dbReference type="Proteomes" id="UP001526430"/>
    </source>
</evidence>
<dbReference type="PROSITE" id="PS52015">
    <property type="entry name" value="TONB_CTD"/>
    <property type="match status" value="1"/>
</dbReference>
<organism evidence="12 13">
    <name type="scientific">Sabulicella glaciei</name>
    <dbReference type="NCBI Taxonomy" id="2984948"/>
    <lineage>
        <taxon>Bacteria</taxon>
        <taxon>Pseudomonadati</taxon>
        <taxon>Pseudomonadota</taxon>
        <taxon>Alphaproteobacteria</taxon>
        <taxon>Acetobacterales</taxon>
        <taxon>Acetobacteraceae</taxon>
        <taxon>Sabulicella</taxon>
    </lineage>
</organism>